<evidence type="ECO:0000313" key="1">
    <source>
        <dbReference type="EMBL" id="MQA54638.1"/>
    </source>
</evidence>
<name>A0A7X1PMY5_9PSED</name>
<organism evidence="1 2">
    <name type="scientific">Pseudomonas piscis</name>
    <dbReference type="NCBI Taxonomy" id="2614538"/>
    <lineage>
        <taxon>Bacteria</taxon>
        <taxon>Pseudomonadati</taxon>
        <taxon>Pseudomonadota</taxon>
        <taxon>Gammaproteobacteria</taxon>
        <taxon>Pseudomonadales</taxon>
        <taxon>Pseudomonadaceae</taxon>
        <taxon>Pseudomonas</taxon>
    </lineage>
</organism>
<dbReference type="RefSeq" id="WP_152898049.1">
    <property type="nucleotide sequence ID" value="NZ_WHUV01000002.1"/>
</dbReference>
<dbReference type="AlphaFoldDB" id="A0A7X1PMY5"/>
<evidence type="ECO:0000313" key="2">
    <source>
        <dbReference type="Proteomes" id="UP000486534"/>
    </source>
</evidence>
<accession>A0A7X1PMY5</accession>
<dbReference type="EMBL" id="WHUV01000002">
    <property type="protein sequence ID" value="MQA54638.1"/>
    <property type="molecule type" value="Genomic_DNA"/>
</dbReference>
<reference evidence="1 2" key="1">
    <citation type="submission" date="2019-10" db="EMBL/GenBank/DDBJ databases">
        <title>Pseudomonas dajingensis sp. nov., isolated from the profound head ulcers of farmed Murray cod (Maccullochella peelii peelii).</title>
        <authorList>
            <person name="Liu Y."/>
        </authorList>
    </citation>
    <scope>NUCLEOTIDE SEQUENCE [LARGE SCALE GENOMIC DNA]</scope>
    <source>
        <strain evidence="1 2">MC042</strain>
    </source>
</reference>
<comment type="caution">
    <text evidence="1">The sequence shown here is derived from an EMBL/GenBank/DDBJ whole genome shotgun (WGS) entry which is preliminary data.</text>
</comment>
<proteinExistence type="predicted"/>
<protein>
    <submittedName>
        <fullName evidence="1">Uncharacterized protein</fullName>
    </submittedName>
</protein>
<gene>
    <name evidence="1" type="ORF">GDH07_15080</name>
</gene>
<dbReference type="Proteomes" id="UP000486534">
    <property type="component" value="Unassembled WGS sequence"/>
</dbReference>
<sequence>MDIARLLRKRQLSVQEQNALDAHWIESTARAWQEGNLPLALSDYAATRGVDWSSSIVIKLEVDFPGMPSLFGTLLTQDEGFIDFAIETGPGHRQVESVERWEDVTAKWNLALHNRGRGKGRGAIARQVRRRVLGLDDDD</sequence>